<keyword evidence="3" id="KW-0963">Cytoplasm</keyword>
<dbReference type="GO" id="GO:0005737">
    <property type="term" value="C:cytoplasm"/>
    <property type="evidence" value="ECO:0007669"/>
    <property type="project" value="UniProtKB-SubCell"/>
</dbReference>
<evidence type="ECO:0000256" key="3">
    <source>
        <dbReference type="ARBA" id="ARBA00022490"/>
    </source>
</evidence>
<dbReference type="InterPro" id="IPR044159">
    <property type="entry name" value="IQM"/>
</dbReference>
<dbReference type="GO" id="GO:0005634">
    <property type="term" value="C:nucleus"/>
    <property type="evidence" value="ECO:0007669"/>
    <property type="project" value="UniProtKB-SubCell"/>
</dbReference>
<proteinExistence type="predicted"/>
<evidence type="ECO:0000313" key="5">
    <source>
        <dbReference type="EMBL" id="THH33523.1"/>
    </source>
</evidence>
<dbReference type="PANTHER" id="PTHR31250:SF27">
    <property type="entry name" value="IQ DOMAIN-CONTAINING PROTEIN IQM5"/>
    <property type="match status" value="1"/>
</dbReference>
<gene>
    <name evidence="5" type="ORF">EUX98_g664</name>
</gene>
<dbReference type="AlphaFoldDB" id="A0A4V3XJM0"/>
<accession>A0A4V3XJM0</accession>
<comment type="caution">
    <text evidence="5">The sequence shown here is derived from an EMBL/GenBank/DDBJ whole genome shotgun (WGS) entry which is preliminary data.</text>
</comment>
<keyword evidence="6" id="KW-1185">Reference proteome</keyword>
<dbReference type="Proteomes" id="UP000308730">
    <property type="component" value="Unassembled WGS sequence"/>
</dbReference>
<organism evidence="5 6">
    <name type="scientific">Antrodiella citrinella</name>
    <dbReference type="NCBI Taxonomy" id="2447956"/>
    <lineage>
        <taxon>Eukaryota</taxon>
        <taxon>Fungi</taxon>
        <taxon>Dikarya</taxon>
        <taxon>Basidiomycota</taxon>
        <taxon>Agaricomycotina</taxon>
        <taxon>Agaricomycetes</taxon>
        <taxon>Polyporales</taxon>
        <taxon>Steccherinaceae</taxon>
        <taxon>Antrodiella</taxon>
    </lineage>
</organism>
<sequence length="327" mass="37159">MGPSSALQRIEESLHRPTDEEKLRALIEEHAALTIQRAWKKHQQARFLGPDFLWSDMTTHAQFKVDRDAAHRGDNSPRQRWRRAAFLIGRLGDGNAMLSHSGQAEHAKGADRKHLETQHWLELIDGKHRYGSNLKVNIRDSFASTLNSLLLYCQWYHRRWQDDNTTENFFRWLDEGGGKDLSLKECPREQLEKERITYLSSKQLNVFIGIKDPGTFQHSSFLGGGLVTSAGLISVKDGLIHTLSPLSGHYRTSISHFKQFLSVLEERGVDMHKVEISKAEAALWGIEHLKKFQKKQAELVKSGKEGVEDAAHKVVKKVHTSDNGNAS</sequence>
<protein>
    <submittedName>
        <fullName evidence="5">Uncharacterized protein</fullName>
    </submittedName>
</protein>
<reference evidence="5 6" key="1">
    <citation type="submission" date="2019-02" db="EMBL/GenBank/DDBJ databases">
        <title>Genome sequencing of the rare red list fungi Antrodiella citrinella (Flaviporus citrinellus).</title>
        <authorList>
            <person name="Buettner E."/>
            <person name="Kellner H."/>
        </authorList>
    </citation>
    <scope>NUCLEOTIDE SEQUENCE [LARGE SCALE GENOMIC DNA]</scope>
    <source>
        <strain evidence="5 6">DSM 108506</strain>
    </source>
</reference>
<evidence type="ECO:0000256" key="1">
    <source>
        <dbReference type="ARBA" id="ARBA00004123"/>
    </source>
</evidence>
<dbReference type="PANTHER" id="PTHR31250">
    <property type="entry name" value="IQ DOMAIN-CONTAINING PROTEIN IQM3"/>
    <property type="match status" value="1"/>
</dbReference>
<evidence type="ECO:0000256" key="2">
    <source>
        <dbReference type="ARBA" id="ARBA00004496"/>
    </source>
</evidence>
<dbReference type="EMBL" id="SGPM01000005">
    <property type="protein sequence ID" value="THH33523.1"/>
    <property type="molecule type" value="Genomic_DNA"/>
</dbReference>
<comment type="subcellular location">
    <subcellularLocation>
        <location evidence="2">Cytoplasm</location>
    </subcellularLocation>
    <subcellularLocation>
        <location evidence="1">Nucleus</location>
    </subcellularLocation>
</comment>
<keyword evidence="4" id="KW-0539">Nucleus</keyword>
<dbReference type="OrthoDB" id="7344096at2759"/>
<evidence type="ECO:0000313" key="6">
    <source>
        <dbReference type="Proteomes" id="UP000308730"/>
    </source>
</evidence>
<name>A0A4V3XJM0_9APHY</name>
<evidence type="ECO:0000256" key="4">
    <source>
        <dbReference type="ARBA" id="ARBA00023242"/>
    </source>
</evidence>